<sequence length="42" mass="4717">MTKIFAVYLQASGFQSQSSKYAFECCREQLGIYGISLSNYSP</sequence>
<accession>A0AAD9JU75</accession>
<gene>
    <name evidence="1" type="ORF">NP493_1744g00066</name>
</gene>
<reference evidence="1" key="1">
    <citation type="journal article" date="2023" name="Mol. Biol. Evol.">
        <title>Third-Generation Sequencing Reveals the Adaptive Role of the Epigenome in Three Deep-Sea Polychaetes.</title>
        <authorList>
            <person name="Perez M."/>
            <person name="Aroh O."/>
            <person name="Sun Y."/>
            <person name="Lan Y."/>
            <person name="Juniper S.K."/>
            <person name="Young C.R."/>
            <person name="Angers B."/>
            <person name="Qian P.Y."/>
        </authorList>
    </citation>
    <scope>NUCLEOTIDE SEQUENCE</scope>
    <source>
        <strain evidence="1">R07B-5</strain>
    </source>
</reference>
<proteinExistence type="predicted"/>
<dbReference type="Proteomes" id="UP001209878">
    <property type="component" value="Unassembled WGS sequence"/>
</dbReference>
<dbReference type="AlphaFoldDB" id="A0AAD9JU75"/>
<protein>
    <submittedName>
        <fullName evidence="1">Uncharacterized protein</fullName>
    </submittedName>
</protein>
<name>A0AAD9JU75_RIDPI</name>
<dbReference type="EMBL" id="JAODUO010001742">
    <property type="protein sequence ID" value="KAK2159137.1"/>
    <property type="molecule type" value="Genomic_DNA"/>
</dbReference>
<comment type="caution">
    <text evidence="1">The sequence shown here is derived from an EMBL/GenBank/DDBJ whole genome shotgun (WGS) entry which is preliminary data.</text>
</comment>
<evidence type="ECO:0000313" key="1">
    <source>
        <dbReference type="EMBL" id="KAK2159137.1"/>
    </source>
</evidence>
<organism evidence="1 2">
    <name type="scientific">Ridgeia piscesae</name>
    <name type="common">Tubeworm</name>
    <dbReference type="NCBI Taxonomy" id="27915"/>
    <lineage>
        <taxon>Eukaryota</taxon>
        <taxon>Metazoa</taxon>
        <taxon>Spiralia</taxon>
        <taxon>Lophotrochozoa</taxon>
        <taxon>Annelida</taxon>
        <taxon>Polychaeta</taxon>
        <taxon>Sedentaria</taxon>
        <taxon>Canalipalpata</taxon>
        <taxon>Sabellida</taxon>
        <taxon>Siboglinidae</taxon>
        <taxon>Ridgeia</taxon>
    </lineage>
</organism>
<evidence type="ECO:0000313" key="2">
    <source>
        <dbReference type="Proteomes" id="UP001209878"/>
    </source>
</evidence>
<keyword evidence="2" id="KW-1185">Reference proteome</keyword>